<organism evidence="2 3">
    <name type="scientific">Aspergillus sclerotialis</name>
    <dbReference type="NCBI Taxonomy" id="2070753"/>
    <lineage>
        <taxon>Eukaryota</taxon>
        <taxon>Fungi</taxon>
        <taxon>Dikarya</taxon>
        <taxon>Ascomycota</taxon>
        <taxon>Pezizomycotina</taxon>
        <taxon>Eurotiomycetes</taxon>
        <taxon>Eurotiomycetidae</taxon>
        <taxon>Eurotiales</taxon>
        <taxon>Aspergillaceae</taxon>
        <taxon>Aspergillus</taxon>
        <taxon>Aspergillus subgen. Polypaecilum</taxon>
    </lineage>
</organism>
<feature type="region of interest" description="Disordered" evidence="1">
    <location>
        <begin position="53"/>
        <end position="83"/>
    </location>
</feature>
<dbReference type="OrthoDB" id="4232626at2759"/>
<reference evidence="3" key="1">
    <citation type="submission" date="2017-02" db="EMBL/GenBank/DDBJ databases">
        <authorList>
            <person name="Tafer H."/>
            <person name="Lopandic K."/>
        </authorList>
    </citation>
    <scope>NUCLEOTIDE SEQUENCE [LARGE SCALE GENOMIC DNA]</scope>
    <source>
        <strain evidence="3">CBS 366.77</strain>
    </source>
</reference>
<evidence type="ECO:0000313" key="3">
    <source>
        <dbReference type="Proteomes" id="UP000266188"/>
    </source>
</evidence>
<gene>
    <name evidence="2" type="ORF">PHISCL_06470</name>
</gene>
<protein>
    <submittedName>
        <fullName evidence="2">Uncharacterized protein</fullName>
    </submittedName>
</protein>
<feature type="compositionally biased region" description="Basic and acidic residues" evidence="1">
    <location>
        <begin position="63"/>
        <end position="73"/>
    </location>
</feature>
<comment type="caution">
    <text evidence="2">The sequence shown here is derived from an EMBL/GenBank/DDBJ whole genome shotgun (WGS) entry which is preliminary data.</text>
</comment>
<proteinExistence type="predicted"/>
<dbReference type="AlphaFoldDB" id="A0A3A2ZP81"/>
<accession>A0A3A2ZP81</accession>
<keyword evidence="3" id="KW-1185">Reference proteome</keyword>
<name>A0A3A2ZP81_9EURO</name>
<evidence type="ECO:0000313" key="2">
    <source>
        <dbReference type="EMBL" id="RJE21194.1"/>
    </source>
</evidence>
<dbReference type="STRING" id="2070753.A0A3A2ZP81"/>
<dbReference type="Proteomes" id="UP000266188">
    <property type="component" value="Unassembled WGS sequence"/>
</dbReference>
<evidence type="ECO:0000256" key="1">
    <source>
        <dbReference type="SAM" id="MobiDB-lite"/>
    </source>
</evidence>
<sequence>MTYTTLNDDDTYRPELPDLWERTPSYALTPGYLDREWTPSVICPSPDAENIVGERSSSLHLPPSDEPRFRPAVESDDGSAWNKQPPDCIHYQIEWRVKLNSRVVVKDTE</sequence>
<dbReference type="EMBL" id="MVGC01000245">
    <property type="protein sequence ID" value="RJE21194.1"/>
    <property type="molecule type" value="Genomic_DNA"/>
</dbReference>